<accession>A0AAE3CKC2</accession>
<feature type="transmembrane region" description="Helical" evidence="1">
    <location>
        <begin position="147"/>
        <end position="170"/>
    </location>
</feature>
<evidence type="ECO:0000313" key="2">
    <source>
        <dbReference type="EMBL" id="MBU2788614.1"/>
    </source>
</evidence>
<keyword evidence="1" id="KW-1133">Transmembrane helix</keyword>
<sequence>MKQKIIVPFVSNDGIGIYLEIHRSVACHLMEAFENFSSETEGAEEKQAKIGFANNGWKVSIKMDGSMMLKIMEGIDRELLADIPLPEVLQSVKPAISNPVAKKENRIRRLLRKRPFLINLVIPFFLAITMSILLAADGEFTNHPSLISIAGGVSGLVFGWLVSTAFFSWFERSKKKAKSS</sequence>
<name>A0AAE3CKC2_9PROT</name>
<keyword evidence="1" id="KW-0472">Membrane</keyword>
<evidence type="ECO:0000313" key="3">
    <source>
        <dbReference type="Proteomes" id="UP001197378"/>
    </source>
</evidence>
<feature type="transmembrane region" description="Helical" evidence="1">
    <location>
        <begin position="116"/>
        <end position="135"/>
    </location>
</feature>
<organism evidence="2 3">
    <name type="scientific">Igneacidithiobacillus copahuensis</name>
    <dbReference type="NCBI Taxonomy" id="2724909"/>
    <lineage>
        <taxon>Bacteria</taxon>
        <taxon>Pseudomonadati</taxon>
        <taxon>Pseudomonadota</taxon>
        <taxon>Acidithiobacillia</taxon>
        <taxon>Acidithiobacillales</taxon>
        <taxon>Acidithiobacillaceae</taxon>
        <taxon>Igneacidithiobacillus</taxon>
    </lineage>
</organism>
<keyword evidence="1" id="KW-0812">Transmembrane</keyword>
<dbReference type="RefSeq" id="WP_215885669.1">
    <property type="nucleotide sequence ID" value="NZ_JAAXYO010000154.1"/>
</dbReference>
<gene>
    <name evidence="2" type="ORF">HFQ13_10470</name>
</gene>
<keyword evidence="3" id="KW-1185">Reference proteome</keyword>
<proteinExistence type="predicted"/>
<reference evidence="2" key="1">
    <citation type="journal article" date="2021" name="ISME J.">
        <title>Genomic evolution of the class Acidithiobacillia: deep-branching Proteobacteria living in extreme acidic conditions.</title>
        <authorList>
            <person name="Moya-Beltran A."/>
            <person name="Beard S."/>
            <person name="Rojas-Villalobos C."/>
            <person name="Issotta F."/>
            <person name="Gallardo Y."/>
            <person name="Ulloa R."/>
            <person name="Giaveno A."/>
            <person name="Degli Esposti M."/>
            <person name="Johnson D.B."/>
            <person name="Quatrini R."/>
        </authorList>
    </citation>
    <scope>NUCLEOTIDE SEQUENCE</scope>
    <source>
        <strain evidence="2">VAN18-1</strain>
    </source>
</reference>
<comment type="caution">
    <text evidence="2">The sequence shown here is derived from an EMBL/GenBank/DDBJ whole genome shotgun (WGS) entry which is preliminary data.</text>
</comment>
<dbReference type="Proteomes" id="UP001197378">
    <property type="component" value="Unassembled WGS sequence"/>
</dbReference>
<evidence type="ECO:0000256" key="1">
    <source>
        <dbReference type="SAM" id="Phobius"/>
    </source>
</evidence>
<dbReference type="AlphaFoldDB" id="A0AAE3CKC2"/>
<dbReference type="EMBL" id="JAAXYO010000154">
    <property type="protein sequence ID" value="MBU2788614.1"/>
    <property type="molecule type" value="Genomic_DNA"/>
</dbReference>
<dbReference type="CDD" id="cd12087">
    <property type="entry name" value="TM_EGFR-like"/>
    <property type="match status" value="1"/>
</dbReference>
<protein>
    <submittedName>
        <fullName evidence="2">Uncharacterized protein</fullName>
    </submittedName>
</protein>